<feature type="region of interest" description="Disordered" evidence="1">
    <location>
        <begin position="180"/>
        <end position="233"/>
    </location>
</feature>
<keyword evidence="2" id="KW-1133">Transmembrane helix</keyword>
<name>A0A2N5SXG9_9BASI</name>
<dbReference type="OrthoDB" id="2499366at2759"/>
<keyword evidence="2" id="KW-0472">Membrane</keyword>
<evidence type="ECO:0000256" key="2">
    <source>
        <dbReference type="SAM" id="Phobius"/>
    </source>
</evidence>
<feature type="compositionally biased region" description="Basic and acidic residues" evidence="1">
    <location>
        <begin position="190"/>
        <end position="200"/>
    </location>
</feature>
<reference evidence="3 4" key="1">
    <citation type="submission" date="2017-11" db="EMBL/GenBank/DDBJ databases">
        <title>De novo assembly and phasing of dikaryotic genomes from two isolates of Puccinia coronata f. sp. avenae, the causal agent of oat crown rust.</title>
        <authorList>
            <person name="Miller M.E."/>
            <person name="Zhang Y."/>
            <person name="Omidvar V."/>
            <person name="Sperschneider J."/>
            <person name="Schwessinger B."/>
            <person name="Raley C."/>
            <person name="Palmer J.M."/>
            <person name="Garnica D."/>
            <person name="Upadhyaya N."/>
            <person name="Rathjen J."/>
            <person name="Taylor J.M."/>
            <person name="Park R.F."/>
            <person name="Dodds P.N."/>
            <person name="Hirsch C.D."/>
            <person name="Kianian S.F."/>
            <person name="Figueroa M."/>
        </authorList>
    </citation>
    <scope>NUCLEOTIDE SEQUENCE [LARGE SCALE GENOMIC DNA]</scope>
    <source>
        <strain evidence="3">12NC29</strain>
    </source>
</reference>
<dbReference type="AlphaFoldDB" id="A0A2N5SXG9"/>
<keyword evidence="4" id="KW-1185">Reference proteome</keyword>
<feature type="region of interest" description="Disordered" evidence="1">
    <location>
        <begin position="312"/>
        <end position="342"/>
    </location>
</feature>
<protein>
    <submittedName>
        <fullName evidence="3">Uncharacterized protein</fullName>
    </submittedName>
</protein>
<evidence type="ECO:0000313" key="4">
    <source>
        <dbReference type="Proteomes" id="UP000235388"/>
    </source>
</evidence>
<feature type="transmembrane region" description="Helical" evidence="2">
    <location>
        <begin position="85"/>
        <end position="107"/>
    </location>
</feature>
<comment type="caution">
    <text evidence="3">The sequence shown here is derived from an EMBL/GenBank/DDBJ whole genome shotgun (WGS) entry which is preliminary data.</text>
</comment>
<feature type="compositionally biased region" description="Polar residues" evidence="1">
    <location>
        <begin position="201"/>
        <end position="223"/>
    </location>
</feature>
<organism evidence="3 4">
    <name type="scientific">Puccinia coronata f. sp. avenae</name>
    <dbReference type="NCBI Taxonomy" id="200324"/>
    <lineage>
        <taxon>Eukaryota</taxon>
        <taxon>Fungi</taxon>
        <taxon>Dikarya</taxon>
        <taxon>Basidiomycota</taxon>
        <taxon>Pucciniomycotina</taxon>
        <taxon>Pucciniomycetes</taxon>
        <taxon>Pucciniales</taxon>
        <taxon>Pucciniaceae</taxon>
        <taxon>Puccinia</taxon>
    </lineage>
</organism>
<evidence type="ECO:0000313" key="3">
    <source>
        <dbReference type="EMBL" id="PLW17928.1"/>
    </source>
</evidence>
<accession>A0A2N5SXG9</accession>
<keyword evidence="2" id="KW-0812">Transmembrane</keyword>
<gene>
    <name evidence="3" type="ORF">PCANC_10343</name>
</gene>
<dbReference type="Proteomes" id="UP000235388">
    <property type="component" value="Unassembled WGS sequence"/>
</dbReference>
<dbReference type="EMBL" id="PGCJ01000840">
    <property type="protein sequence ID" value="PLW17928.1"/>
    <property type="molecule type" value="Genomic_DNA"/>
</dbReference>
<evidence type="ECO:0000256" key="1">
    <source>
        <dbReference type="SAM" id="MobiDB-lite"/>
    </source>
</evidence>
<sequence length="385" mass="42872">MPIMCLLTVKKGCAGSFIQAGFVATTAVLRKREPQKTNSAENGTAGIAGLTSVNNKAPLVVYASDSIPTSSNQGASSPPISSRSALFVILSGASALSIITVAFVLLYRRYKAHKLVISRLHPSEEVRLSAGRTSIEKSQIRHVTHDEQKQRYLSLFGVPAGYLRPKSRMSLAPQPTIRSIQAGRYFHPPTDLRDDTENDFRSSPSFEIQSENETPSRHISTPENEPRLPTRDRKTRLISFVDESLSQISGSRSENDDELRFSRFAPRLPNLVARFKSIKPKIIHKSKSINRIDPLISSIQNANEFEHSVTAVAEADSDDSQPRSPSIVPTPPNYIKNSSDENKMIQKPLDLAIVTDRLERHMTIQRPSFHGRGDSYFWKSPPRTE</sequence>
<proteinExistence type="predicted"/>